<sequence>MSRQAGIKEFFPTDKAIDSRSASATPSVLDTPSIPPAPPPVPPAPSVSVTASGLGTSSTSATPSLEISASLKRGASQAHQSEPAHKRVRVGESARDDAAPAVSTEGAVNLEPDFPNGPLTVWAMTRGDLCDSQHTFKSYQGGTQTKKNVAISLLIDKYTEPRDFLGRNKLITCAGGGREKEDGNGQYKRKDTKPKVVSRLEAALDTPIVVIMGKGHPAFENLNLPNVVRKHGHFVELGTFMLTKIWKEMVKPNNVQEPYQVWKIMFQTMDSASRPWYWKETIDNASTMNISTRSTRSTRSTTAGTDERACNGCGNTSPKIFANASWVCLEDDCEQFFRVAGNILSQIGDDNKELRYSEAFIDHIITYEEIASIPTLFEPLRGALVEGGDQYGTEVALRGGMTCPKCRCGTARKYWDRLACRNCGFEHNVAPLPYPLSMVEKETEAHTKSCRVKDDGVTIELDEDHVQQFVENDQDGMSTRLVYMIKHANGDLIGSFVVERPSDVAKKAPGGADELYTSIESEGGSMKFQRNASRCPDTYAEQLTGHFQSNFGALYEFGPKGIDTQPFTNAPDVVLQSLAYLKHFGEKALKSSQRIAESENCRPIAGSTLHMPQKPFNELLALAYRQTDQIGYIKWHDDGEDQLTGVISTASFGSPGKMALRFKKNGKAVKKGEITLKKGETILEVQLRHGDVATMCDTRLQALTDQCKHTVIPDGIRRYAMTSRTINFDHYKQQKQKAKLVQRGLAIDEMEEAAQLPDHALHFAYNGTTLGHQQDETA</sequence>
<dbReference type="EMBL" id="JBAWTH010000039">
    <property type="protein sequence ID" value="KAL2283960.1"/>
    <property type="molecule type" value="Genomic_DNA"/>
</dbReference>
<accession>A0ABR4ENQ5</accession>
<dbReference type="InterPro" id="IPR005123">
    <property type="entry name" value="Oxoglu/Fe-dep_dioxygenase_dom"/>
</dbReference>
<dbReference type="PROSITE" id="PS51471">
    <property type="entry name" value="FE2OG_OXY"/>
    <property type="match status" value="1"/>
</dbReference>
<feature type="compositionally biased region" description="Low complexity" evidence="1">
    <location>
        <begin position="46"/>
        <end position="65"/>
    </location>
</feature>
<proteinExistence type="predicted"/>
<feature type="region of interest" description="Disordered" evidence="1">
    <location>
        <begin position="1"/>
        <end position="115"/>
    </location>
</feature>
<dbReference type="InterPro" id="IPR032852">
    <property type="entry name" value="ALKBH2"/>
</dbReference>
<keyword evidence="4" id="KW-1185">Reference proteome</keyword>
<gene>
    <name evidence="3" type="ORF">FJTKL_09206</name>
</gene>
<evidence type="ECO:0000256" key="1">
    <source>
        <dbReference type="SAM" id="MobiDB-lite"/>
    </source>
</evidence>
<name>A0ABR4ENQ5_9PEZI</name>
<dbReference type="Gene3D" id="2.60.120.590">
    <property type="entry name" value="Alpha-ketoglutarate-dependent dioxygenase AlkB-like"/>
    <property type="match status" value="1"/>
</dbReference>
<dbReference type="InterPro" id="IPR037151">
    <property type="entry name" value="AlkB-like_sf"/>
</dbReference>
<dbReference type="SUPFAM" id="SSF51197">
    <property type="entry name" value="Clavaminate synthase-like"/>
    <property type="match status" value="1"/>
</dbReference>
<dbReference type="PANTHER" id="PTHR31573:SF4">
    <property type="entry name" value="FE2OG DIOXYGENASE DOMAIN-CONTAINING PROTEIN"/>
    <property type="match status" value="1"/>
</dbReference>
<feature type="domain" description="Fe2OG dioxygenase" evidence="2">
    <location>
        <begin position="615"/>
        <end position="727"/>
    </location>
</feature>
<reference evidence="3 4" key="1">
    <citation type="submission" date="2024-03" db="EMBL/GenBank/DDBJ databases">
        <title>A high-quality draft genome sequence of Diaporthe vaccinii, a causative agent of upright dieback and viscid rot disease in cranberry plants.</title>
        <authorList>
            <person name="Sarrasin M."/>
            <person name="Lang B.F."/>
            <person name="Burger G."/>
        </authorList>
    </citation>
    <scope>NUCLEOTIDE SEQUENCE [LARGE SCALE GENOMIC DNA]</scope>
    <source>
        <strain evidence="3 4">IS7</strain>
    </source>
</reference>
<dbReference type="Proteomes" id="UP001600888">
    <property type="component" value="Unassembled WGS sequence"/>
</dbReference>
<evidence type="ECO:0000313" key="3">
    <source>
        <dbReference type="EMBL" id="KAL2283960.1"/>
    </source>
</evidence>
<dbReference type="PANTHER" id="PTHR31573">
    <property type="entry name" value="ALPHA-KETOGLUTARATE-DEPENDENT DIOXYGENASE ALKB HOMOLOG 2"/>
    <property type="match status" value="1"/>
</dbReference>
<evidence type="ECO:0000313" key="4">
    <source>
        <dbReference type="Proteomes" id="UP001600888"/>
    </source>
</evidence>
<protein>
    <recommendedName>
        <fullName evidence="2">Fe2OG dioxygenase domain-containing protein</fullName>
    </recommendedName>
</protein>
<comment type="caution">
    <text evidence="3">The sequence shown here is derived from an EMBL/GenBank/DDBJ whole genome shotgun (WGS) entry which is preliminary data.</text>
</comment>
<feature type="compositionally biased region" description="Basic and acidic residues" evidence="1">
    <location>
        <begin position="82"/>
        <end position="98"/>
    </location>
</feature>
<feature type="compositionally biased region" description="Pro residues" evidence="1">
    <location>
        <begin position="33"/>
        <end position="45"/>
    </location>
</feature>
<evidence type="ECO:0000259" key="2">
    <source>
        <dbReference type="PROSITE" id="PS51471"/>
    </source>
</evidence>
<feature type="compositionally biased region" description="Polar residues" evidence="1">
    <location>
        <begin position="20"/>
        <end position="30"/>
    </location>
</feature>
<organism evidence="3 4">
    <name type="scientific">Diaporthe vaccinii</name>
    <dbReference type="NCBI Taxonomy" id="105482"/>
    <lineage>
        <taxon>Eukaryota</taxon>
        <taxon>Fungi</taxon>
        <taxon>Dikarya</taxon>
        <taxon>Ascomycota</taxon>
        <taxon>Pezizomycotina</taxon>
        <taxon>Sordariomycetes</taxon>
        <taxon>Sordariomycetidae</taxon>
        <taxon>Diaporthales</taxon>
        <taxon>Diaporthaceae</taxon>
        <taxon>Diaporthe</taxon>
        <taxon>Diaporthe eres species complex</taxon>
    </lineage>
</organism>